<evidence type="ECO:0000256" key="5">
    <source>
        <dbReference type="ARBA" id="ARBA00022692"/>
    </source>
</evidence>
<gene>
    <name evidence="10" type="ORF">KL86APRO_10801</name>
</gene>
<keyword evidence="8 9" id="KW-0472">Membrane</keyword>
<keyword evidence="6" id="KW-0769">Symport</keyword>
<dbReference type="Pfam" id="PF00375">
    <property type="entry name" value="SDF"/>
    <property type="match status" value="1"/>
</dbReference>
<sequence length="424" mass="43372">MTQDRKPGLLGRWNAIPLWQKILAGLVLGLIVGLAFGPAAGKLKPIGTAFISGIKMLIVPLVFVSLVSGVTSMRDPAKMGRVGIKTIALYLVTTAVAIAIGLGLGTALQPGAGVGMEAAKAVAPKAAPSLIDTLVALIPTNPIEAMSSGNVLQVIVFAILLGLAINMSGAAGEKVRDGFDALAQVIYKLTAIVIWFAPFGVFALMAWTAGTYGLDLLLPLGMVIVAVYIGCLIHAFVVYGGAIWAMGLNPLLFFKGIAEAAAVAFTTTSSSGTLPVTMTCTRKNLGVSQGVSGFVLPLGATINMDGTALYQGVCALFVAQVFGVSLSGGDYLMIILTATLASIGTAGVPGAGLIMLSLVLSTVGLPLEGVAIIAGIDRVLDMARTSLNVVGDAMVATLVAKSEGELNQEIYTAGRDVVGELEEV</sequence>
<evidence type="ECO:0000313" key="10">
    <source>
        <dbReference type="EMBL" id="SBV96769.1"/>
    </source>
</evidence>
<feature type="transmembrane region" description="Helical" evidence="9">
    <location>
        <begin position="354"/>
        <end position="376"/>
    </location>
</feature>
<evidence type="ECO:0000256" key="4">
    <source>
        <dbReference type="ARBA" id="ARBA00022475"/>
    </source>
</evidence>
<dbReference type="InterPro" id="IPR036458">
    <property type="entry name" value="Na:dicarbo_symporter_sf"/>
</dbReference>
<keyword evidence="4" id="KW-1003">Cell membrane</keyword>
<evidence type="ECO:0000256" key="6">
    <source>
        <dbReference type="ARBA" id="ARBA00022847"/>
    </source>
</evidence>
<protein>
    <submittedName>
        <fullName evidence="10">Sodium:dicarboxylate symporter</fullName>
    </submittedName>
</protein>
<evidence type="ECO:0000256" key="8">
    <source>
        <dbReference type="ARBA" id="ARBA00023136"/>
    </source>
</evidence>
<organism evidence="10">
    <name type="scientific">uncultured Alphaproteobacteria bacterium</name>
    <dbReference type="NCBI Taxonomy" id="91750"/>
    <lineage>
        <taxon>Bacteria</taxon>
        <taxon>Pseudomonadati</taxon>
        <taxon>Pseudomonadota</taxon>
        <taxon>Alphaproteobacteria</taxon>
        <taxon>environmental samples</taxon>
    </lineage>
</organism>
<evidence type="ECO:0000256" key="3">
    <source>
        <dbReference type="ARBA" id="ARBA00022448"/>
    </source>
</evidence>
<dbReference type="PRINTS" id="PR00173">
    <property type="entry name" value="EDTRNSPORT"/>
</dbReference>
<feature type="transmembrane region" description="Helical" evidence="9">
    <location>
        <begin position="151"/>
        <end position="173"/>
    </location>
</feature>
<feature type="transmembrane region" description="Helical" evidence="9">
    <location>
        <begin position="216"/>
        <end position="239"/>
    </location>
</feature>
<comment type="similarity">
    <text evidence="2">Belongs to the dicarboxylate/amino acid:cation symporter (DAACS) (TC 2.A.23) family.</text>
</comment>
<evidence type="ECO:0000256" key="2">
    <source>
        <dbReference type="ARBA" id="ARBA00006148"/>
    </source>
</evidence>
<keyword evidence="7 9" id="KW-1133">Transmembrane helix</keyword>
<feature type="transmembrane region" description="Helical" evidence="9">
    <location>
        <begin position="87"/>
        <end position="108"/>
    </location>
</feature>
<dbReference type="PROSITE" id="PS00714">
    <property type="entry name" value="NA_DICARBOXYL_SYMP_2"/>
    <property type="match status" value="1"/>
</dbReference>
<feature type="transmembrane region" description="Helical" evidence="9">
    <location>
        <begin position="21"/>
        <end position="40"/>
    </location>
</feature>
<dbReference type="AlphaFoldDB" id="A0A212JBI1"/>
<feature type="transmembrane region" description="Helical" evidence="9">
    <location>
        <begin position="331"/>
        <end position="348"/>
    </location>
</feature>
<name>A0A212JBI1_9PROT</name>
<keyword evidence="3" id="KW-0813">Transport</keyword>
<evidence type="ECO:0000256" key="9">
    <source>
        <dbReference type="SAM" id="Phobius"/>
    </source>
</evidence>
<dbReference type="PANTHER" id="PTHR42865:SF7">
    <property type="entry name" value="PROTON_GLUTAMATE-ASPARTATE SYMPORTER"/>
    <property type="match status" value="1"/>
</dbReference>
<evidence type="ECO:0000256" key="1">
    <source>
        <dbReference type="ARBA" id="ARBA00004429"/>
    </source>
</evidence>
<dbReference type="SUPFAM" id="SSF118215">
    <property type="entry name" value="Proton glutamate symport protein"/>
    <property type="match status" value="1"/>
</dbReference>
<dbReference type="InterPro" id="IPR001991">
    <property type="entry name" value="Na-dicarboxylate_symporter"/>
</dbReference>
<feature type="transmembrane region" description="Helical" evidence="9">
    <location>
        <begin position="46"/>
        <end position="67"/>
    </location>
</feature>
<dbReference type="GO" id="GO:0015293">
    <property type="term" value="F:symporter activity"/>
    <property type="evidence" value="ECO:0007669"/>
    <property type="project" value="UniProtKB-KW"/>
</dbReference>
<dbReference type="InterPro" id="IPR018107">
    <property type="entry name" value="Na-dicarboxylate_symporter_CS"/>
</dbReference>
<dbReference type="GO" id="GO:0005886">
    <property type="term" value="C:plasma membrane"/>
    <property type="evidence" value="ECO:0007669"/>
    <property type="project" value="UniProtKB-SubCell"/>
</dbReference>
<dbReference type="FunFam" id="1.10.3860.10:FF:000001">
    <property type="entry name" value="C4-dicarboxylate transport protein"/>
    <property type="match status" value="1"/>
</dbReference>
<dbReference type="EMBL" id="FLUO01000001">
    <property type="protein sequence ID" value="SBV96769.1"/>
    <property type="molecule type" value="Genomic_DNA"/>
</dbReference>
<evidence type="ECO:0000256" key="7">
    <source>
        <dbReference type="ARBA" id="ARBA00022989"/>
    </source>
</evidence>
<dbReference type="Gene3D" id="1.10.3860.10">
    <property type="entry name" value="Sodium:dicarboxylate symporter"/>
    <property type="match status" value="1"/>
</dbReference>
<reference evidence="10" key="1">
    <citation type="submission" date="2016-04" db="EMBL/GenBank/DDBJ databases">
        <authorList>
            <person name="Evans L.H."/>
            <person name="Alamgir A."/>
            <person name="Owens N."/>
            <person name="Weber N.D."/>
            <person name="Virtaneva K."/>
            <person name="Barbian K."/>
            <person name="Babar A."/>
            <person name="Rosenke K."/>
        </authorList>
    </citation>
    <scope>NUCLEOTIDE SEQUENCE</scope>
    <source>
        <strain evidence="10">86</strain>
    </source>
</reference>
<proteinExistence type="inferred from homology"/>
<dbReference type="GO" id="GO:0006835">
    <property type="term" value="P:dicarboxylic acid transport"/>
    <property type="evidence" value="ECO:0007669"/>
    <property type="project" value="TreeGrafter"/>
</dbReference>
<accession>A0A212JBI1</accession>
<keyword evidence="5 9" id="KW-0812">Transmembrane</keyword>
<dbReference type="PANTHER" id="PTHR42865">
    <property type="entry name" value="PROTON/GLUTAMATE-ASPARTATE SYMPORTER"/>
    <property type="match status" value="1"/>
</dbReference>
<comment type="subcellular location">
    <subcellularLocation>
        <location evidence="1">Cell inner membrane</location>
        <topology evidence="1">Multi-pass membrane protein</topology>
    </subcellularLocation>
</comment>
<feature type="transmembrane region" description="Helical" evidence="9">
    <location>
        <begin position="185"/>
        <end position="210"/>
    </location>
</feature>